<name>A0AAY4DSE9_9TELE</name>
<dbReference type="Gene3D" id="1.20.58.2220">
    <property type="entry name" value="Formin, FH2 domain"/>
    <property type="match status" value="1"/>
</dbReference>
<organism evidence="3 4">
    <name type="scientific">Denticeps clupeoides</name>
    <name type="common">denticle herring</name>
    <dbReference type="NCBI Taxonomy" id="299321"/>
    <lineage>
        <taxon>Eukaryota</taxon>
        <taxon>Metazoa</taxon>
        <taxon>Chordata</taxon>
        <taxon>Craniata</taxon>
        <taxon>Vertebrata</taxon>
        <taxon>Euteleostomi</taxon>
        <taxon>Actinopterygii</taxon>
        <taxon>Neopterygii</taxon>
        <taxon>Teleostei</taxon>
        <taxon>Clupei</taxon>
        <taxon>Clupeiformes</taxon>
        <taxon>Denticipitoidei</taxon>
        <taxon>Denticipitidae</taxon>
        <taxon>Denticeps</taxon>
    </lineage>
</organism>
<sequence>MPGAIRKSRKQGATRINTQLIKTHPPYTHTHTHTLLKYGGAICMGGNNGIPPVPPPLPPSTPPTSTASSPVPKPTGSRTLRLHWRELQSLNPLPQVSRFGTQTIWAGLEPVQLDTNRLEYLFETKTSSKARVSVLGVKRSNIITIALSSLPPPHLLPPAVYSMDCSVLDREDVQKLQALVPSEEELRLIKEAKARTPHAPLAPAELCLLTLGGVQHLSSRLQLWAFTMDYDTLEREIAEPLFHLKLAMEQLAANQTFRCILATVLAIGNFLNGCKARGFDLSYLAKLSQVRDTRNRQPLLRHVCLLLLQLYPQCSDLHSDITAVTQASRYDYSQVQANLCQLECHCRASWEQLRLLERDGGGNERGVTGAEGSVRQNLPRFLKECEERLKILRAVHRRVMNRYSTSQSFRTEISHRTLNFSLPHSDFSLEYRATRNAILQQREREKGEDRPGSPASEARSETPVAQAGAMLYFTSGDGGLGKYNPIPLSGESRADHTGAGAEDAGTFV</sequence>
<feature type="compositionally biased region" description="Basic and acidic residues" evidence="1">
    <location>
        <begin position="441"/>
        <end position="451"/>
    </location>
</feature>
<keyword evidence="4" id="KW-1185">Reference proteome</keyword>
<reference evidence="3 4" key="1">
    <citation type="submission" date="2020-06" db="EMBL/GenBank/DDBJ databases">
        <authorList>
            <consortium name="Wellcome Sanger Institute Data Sharing"/>
        </authorList>
    </citation>
    <scope>NUCLEOTIDE SEQUENCE [LARGE SCALE GENOMIC DNA]</scope>
</reference>
<dbReference type="GO" id="GO:0030866">
    <property type="term" value="P:cortical actin cytoskeleton organization"/>
    <property type="evidence" value="ECO:0007669"/>
    <property type="project" value="TreeGrafter"/>
</dbReference>
<feature type="region of interest" description="Disordered" evidence="1">
    <location>
        <begin position="483"/>
        <end position="508"/>
    </location>
</feature>
<dbReference type="Proteomes" id="UP000694580">
    <property type="component" value="Chromosome 1"/>
</dbReference>
<evidence type="ECO:0000313" key="3">
    <source>
        <dbReference type="Ensembl" id="ENSDCDP00010047336.1"/>
    </source>
</evidence>
<dbReference type="SUPFAM" id="SSF101447">
    <property type="entry name" value="Formin homology 2 domain (FH2 domain)"/>
    <property type="match status" value="1"/>
</dbReference>
<dbReference type="SMART" id="SM00498">
    <property type="entry name" value="FH2"/>
    <property type="match status" value="1"/>
</dbReference>
<feature type="region of interest" description="Disordered" evidence="1">
    <location>
        <begin position="440"/>
        <end position="464"/>
    </location>
</feature>
<evidence type="ECO:0000259" key="2">
    <source>
        <dbReference type="PROSITE" id="PS51444"/>
    </source>
</evidence>
<feature type="domain" description="FH2" evidence="2">
    <location>
        <begin position="69"/>
        <end position="457"/>
    </location>
</feature>
<reference evidence="3" key="3">
    <citation type="submission" date="2025-09" db="UniProtKB">
        <authorList>
            <consortium name="Ensembl"/>
        </authorList>
    </citation>
    <scope>IDENTIFICATION</scope>
</reference>
<dbReference type="PROSITE" id="PS51444">
    <property type="entry name" value="FH2"/>
    <property type="match status" value="1"/>
</dbReference>
<accession>A0AAY4DSE9</accession>
<dbReference type="AlphaFoldDB" id="A0AAY4DSE9"/>
<feature type="compositionally biased region" description="Pro residues" evidence="1">
    <location>
        <begin position="51"/>
        <end position="62"/>
    </location>
</feature>
<protein>
    <recommendedName>
        <fullName evidence="2">FH2 domain-containing protein</fullName>
    </recommendedName>
</protein>
<reference evidence="3" key="2">
    <citation type="submission" date="2025-08" db="UniProtKB">
        <authorList>
            <consortium name="Ensembl"/>
        </authorList>
    </citation>
    <scope>IDENTIFICATION</scope>
</reference>
<feature type="region of interest" description="Disordered" evidence="1">
    <location>
        <begin position="49"/>
        <end position="77"/>
    </location>
</feature>
<dbReference type="InterPro" id="IPR015425">
    <property type="entry name" value="FH2_Formin"/>
</dbReference>
<dbReference type="PANTHER" id="PTHR45920">
    <property type="entry name" value="FORMIN HOMOLOGY 2 DOMAIN CONTAINING, ISOFORM I"/>
    <property type="match status" value="1"/>
</dbReference>
<dbReference type="Ensembl" id="ENSDCDT00010057562.1">
    <property type="protein sequence ID" value="ENSDCDP00010047336.1"/>
    <property type="gene ID" value="ENSDCDG00010028663.1"/>
</dbReference>
<dbReference type="GeneTree" id="ENSGT00940000154807"/>
<dbReference type="InterPro" id="IPR042201">
    <property type="entry name" value="FH2_Formin_sf"/>
</dbReference>
<evidence type="ECO:0000256" key="1">
    <source>
        <dbReference type="SAM" id="MobiDB-lite"/>
    </source>
</evidence>
<dbReference type="Pfam" id="PF02181">
    <property type="entry name" value="FH2"/>
    <property type="match status" value="1"/>
</dbReference>
<dbReference type="PANTHER" id="PTHR45920:SF4">
    <property type="entry name" value="FORMIN HOMOLOGY 2 DOMAIN CONTAINING, ISOFORM I"/>
    <property type="match status" value="1"/>
</dbReference>
<dbReference type="GO" id="GO:0005737">
    <property type="term" value="C:cytoplasm"/>
    <property type="evidence" value="ECO:0007669"/>
    <property type="project" value="TreeGrafter"/>
</dbReference>
<dbReference type="GO" id="GO:0051015">
    <property type="term" value="F:actin filament binding"/>
    <property type="evidence" value="ECO:0007669"/>
    <property type="project" value="TreeGrafter"/>
</dbReference>
<dbReference type="GO" id="GO:0005856">
    <property type="term" value="C:cytoskeleton"/>
    <property type="evidence" value="ECO:0007669"/>
    <property type="project" value="TreeGrafter"/>
</dbReference>
<evidence type="ECO:0000313" key="4">
    <source>
        <dbReference type="Proteomes" id="UP000694580"/>
    </source>
</evidence>
<proteinExistence type="predicted"/>